<dbReference type="EC" id="3.1.-.-" evidence="3"/>
<evidence type="ECO:0000256" key="2">
    <source>
        <dbReference type="ARBA" id="ARBA00022801"/>
    </source>
</evidence>
<dbReference type="SUPFAM" id="SSF53474">
    <property type="entry name" value="alpha/beta-Hydrolases"/>
    <property type="match status" value="1"/>
</dbReference>
<comment type="similarity">
    <text evidence="1">Belongs to the AB hydrolase superfamily.</text>
</comment>
<protein>
    <submittedName>
        <fullName evidence="3">Dienelactone hydrolase family protein</fullName>
        <ecNumber evidence="3">3.1.-.-</ecNumber>
    </submittedName>
</protein>
<reference evidence="3 4" key="1">
    <citation type="submission" date="2024-09" db="EMBL/GenBank/DDBJ databases">
        <authorList>
            <person name="Sun Q."/>
            <person name="Mori K."/>
        </authorList>
    </citation>
    <scope>NUCLEOTIDE SEQUENCE [LARGE SCALE GENOMIC DNA]</scope>
    <source>
        <strain evidence="3 4">TBRC 2205</strain>
    </source>
</reference>
<accession>A0ABV6NWV3</accession>
<sequence length="228" mass="23046">MDARTTETTIPTAGVRLTADLVSPDGAVGIVLFAHGSGSSRRSPRNVAVARSLTGAGLGTVLVDLLTPEEEQVDLRTAELRFDIPLLADRLAGVVDWLAAGGAGPPLPIGLFGASTGAAAALVAAARRPDSVPAVVSRGGRPDLAGPDLSGVRAATLLLVGELDGEVVRLNEQAAAALPGLVELRIVPGATHLFEEPGALEEVARQAGDWFVTQLSSAAAARPGPPPG</sequence>
<dbReference type="GO" id="GO:0016787">
    <property type="term" value="F:hydrolase activity"/>
    <property type="evidence" value="ECO:0007669"/>
    <property type="project" value="UniProtKB-KW"/>
</dbReference>
<dbReference type="Proteomes" id="UP001589894">
    <property type="component" value="Unassembled WGS sequence"/>
</dbReference>
<evidence type="ECO:0000256" key="1">
    <source>
        <dbReference type="ARBA" id="ARBA00008645"/>
    </source>
</evidence>
<proteinExistence type="inferred from homology"/>
<dbReference type="PANTHER" id="PTHR22946:SF9">
    <property type="entry name" value="POLYKETIDE TRANSFERASE AF380"/>
    <property type="match status" value="1"/>
</dbReference>
<name>A0ABV6NWV3_9ACTN</name>
<evidence type="ECO:0000313" key="3">
    <source>
        <dbReference type="EMBL" id="MFC0564742.1"/>
    </source>
</evidence>
<dbReference type="Gene3D" id="3.40.50.1820">
    <property type="entry name" value="alpha/beta hydrolase"/>
    <property type="match status" value="1"/>
</dbReference>
<keyword evidence="2 3" id="KW-0378">Hydrolase</keyword>
<dbReference type="InterPro" id="IPR050261">
    <property type="entry name" value="FrsA_esterase"/>
</dbReference>
<keyword evidence="4" id="KW-1185">Reference proteome</keyword>
<dbReference type="InterPro" id="IPR029058">
    <property type="entry name" value="AB_hydrolase_fold"/>
</dbReference>
<gene>
    <name evidence="3" type="ORF">ACFFHU_11435</name>
</gene>
<dbReference type="PANTHER" id="PTHR22946">
    <property type="entry name" value="DIENELACTONE HYDROLASE DOMAIN-CONTAINING PROTEIN-RELATED"/>
    <property type="match status" value="1"/>
</dbReference>
<dbReference type="RefSeq" id="WP_377337987.1">
    <property type="nucleotide sequence ID" value="NZ_JBHLUE010000008.1"/>
</dbReference>
<comment type="caution">
    <text evidence="3">The sequence shown here is derived from an EMBL/GenBank/DDBJ whole genome shotgun (WGS) entry which is preliminary data.</text>
</comment>
<organism evidence="3 4">
    <name type="scientific">Plantactinospora siamensis</name>
    <dbReference type="NCBI Taxonomy" id="555372"/>
    <lineage>
        <taxon>Bacteria</taxon>
        <taxon>Bacillati</taxon>
        <taxon>Actinomycetota</taxon>
        <taxon>Actinomycetes</taxon>
        <taxon>Micromonosporales</taxon>
        <taxon>Micromonosporaceae</taxon>
        <taxon>Plantactinospora</taxon>
    </lineage>
</organism>
<dbReference type="EMBL" id="JBHLUE010000008">
    <property type="protein sequence ID" value="MFC0564742.1"/>
    <property type="molecule type" value="Genomic_DNA"/>
</dbReference>
<evidence type="ECO:0000313" key="4">
    <source>
        <dbReference type="Proteomes" id="UP001589894"/>
    </source>
</evidence>